<organism evidence="2">
    <name type="scientific">Lepeophtheirus salmonis</name>
    <name type="common">Salmon louse</name>
    <name type="synonym">Caligus salmonis</name>
    <dbReference type="NCBI Taxonomy" id="72036"/>
    <lineage>
        <taxon>Eukaryota</taxon>
        <taxon>Metazoa</taxon>
        <taxon>Ecdysozoa</taxon>
        <taxon>Arthropoda</taxon>
        <taxon>Crustacea</taxon>
        <taxon>Multicrustacea</taxon>
        <taxon>Hexanauplia</taxon>
        <taxon>Copepoda</taxon>
        <taxon>Siphonostomatoida</taxon>
        <taxon>Caligidae</taxon>
        <taxon>Lepeophtheirus</taxon>
    </lineage>
</organism>
<feature type="non-terminal residue" evidence="2">
    <location>
        <position position="100"/>
    </location>
</feature>
<reference evidence="2" key="1">
    <citation type="submission" date="2014-05" db="EMBL/GenBank/DDBJ databases">
        <authorList>
            <person name="Chronopoulou M."/>
        </authorList>
    </citation>
    <scope>NUCLEOTIDE SEQUENCE</scope>
    <source>
        <tissue evidence="2">Whole organism</tissue>
    </source>
</reference>
<evidence type="ECO:0000256" key="1">
    <source>
        <dbReference type="SAM" id="MobiDB-lite"/>
    </source>
</evidence>
<feature type="compositionally biased region" description="Low complexity" evidence="1">
    <location>
        <begin position="84"/>
        <end position="100"/>
    </location>
</feature>
<name>A0A0K2SYB3_LEPSM</name>
<dbReference type="AlphaFoldDB" id="A0A0K2SYB3"/>
<feature type="compositionally biased region" description="Low complexity" evidence="1">
    <location>
        <begin position="31"/>
        <end position="44"/>
    </location>
</feature>
<protein>
    <submittedName>
        <fullName evidence="2">Oxalate:formate antiporterlike [Strongylocentrotus purpuratus]</fullName>
    </submittedName>
</protein>
<sequence length="100" mass="11078">MNNSSVTGNWEELFDSGQLDHQLQPLKPFHSSSSNSISTPTIITLQGDDSSKSIYRPPATTMTTTEPKLKILKRPSSSPNFQKLQAPSQQPTQLLPLQQQ</sequence>
<dbReference type="OrthoDB" id="5373615at2759"/>
<accession>A0A0K2SYB3</accession>
<feature type="region of interest" description="Disordered" evidence="1">
    <location>
        <begin position="21"/>
        <end position="100"/>
    </location>
</feature>
<proteinExistence type="predicted"/>
<dbReference type="EMBL" id="HACA01001408">
    <property type="protein sequence ID" value="CDW18769.1"/>
    <property type="molecule type" value="Transcribed_RNA"/>
</dbReference>
<evidence type="ECO:0000313" key="2">
    <source>
        <dbReference type="EMBL" id="CDW18769.1"/>
    </source>
</evidence>